<gene>
    <name evidence="2" type="ORF">KXQ929_LOCUS45174</name>
</gene>
<feature type="non-terminal residue" evidence="2">
    <location>
        <position position="1"/>
    </location>
</feature>
<organism evidence="2 3">
    <name type="scientific">Adineta steineri</name>
    <dbReference type="NCBI Taxonomy" id="433720"/>
    <lineage>
        <taxon>Eukaryota</taxon>
        <taxon>Metazoa</taxon>
        <taxon>Spiralia</taxon>
        <taxon>Gnathifera</taxon>
        <taxon>Rotifera</taxon>
        <taxon>Eurotatoria</taxon>
        <taxon>Bdelloidea</taxon>
        <taxon>Adinetida</taxon>
        <taxon>Adinetidae</taxon>
        <taxon>Adineta</taxon>
    </lineage>
</organism>
<keyword evidence="1" id="KW-0472">Membrane</keyword>
<evidence type="ECO:0000313" key="2">
    <source>
        <dbReference type="EMBL" id="CAF4294430.1"/>
    </source>
</evidence>
<evidence type="ECO:0000313" key="3">
    <source>
        <dbReference type="Proteomes" id="UP000663868"/>
    </source>
</evidence>
<keyword evidence="1" id="KW-0812">Transmembrane</keyword>
<sequence length="37" mass="4104">FSSRYVVRLSGIMRTIAGSIIFIDFALIKLADDITEA</sequence>
<dbReference type="AlphaFoldDB" id="A0A820HJ82"/>
<reference evidence="2" key="1">
    <citation type="submission" date="2021-02" db="EMBL/GenBank/DDBJ databases">
        <authorList>
            <person name="Nowell W R."/>
        </authorList>
    </citation>
    <scope>NUCLEOTIDE SEQUENCE</scope>
</reference>
<feature type="transmembrane region" description="Helical" evidence="1">
    <location>
        <begin position="12"/>
        <end position="31"/>
    </location>
</feature>
<comment type="caution">
    <text evidence="2">The sequence shown here is derived from an EMBL/GenBank/DDBJ whole genome shotgun (WGS) entry which is preliminary data.</text>
</comment>
<dbReference type="EMBL" id="CAJOBB010013696">
    <property type="protein sequence ID" value="CAF4294430.1"/>
    <property type="molecule type" value="Genomic_DNA"/>
</dbReference>
<accession>A0A820HJ82</accession>
<evidence type="ECO:0000256" key="1">
    <source>
        <dbReference type="SAM" id="Phobius"/>
    </source>
</evidence>
<keyword evidence="1" id="KW-1133">Transmembrane helix</keyword>
<protein>
    <submittedName>
        <fullName evidence="2">Uncharacterized protein</fullName>
    </submittedName>
</protein>
<dbReference type="Proteomes" id="UP000663868">
    <property type="component" value="Unassembled WGS sequence"/>
</dbReference>
<name>A0A820HJ82_9BILA</name>
<proteinExistence type="predicted"/>